<organism evidence="2 3">
    <name type="scientific">Paramecium octaurelia</name>
    <dbReference type="NCBI Taxonomy" id="43137"/>
    <lineage>
        <taxon>Eukaryota</taxon>
        <taxon>Sar</taxon>
        <taxon>Alveolata</taxon>
        <taxon>Ciliophora</taxon>
        <taxon>Intramacronucleata</taxon>
        <taxon>Oligohymenophorea</taxon>
        <taxon>Peniculida</taxon>
        <taxon>Parameciidae</taxon>
        <taxon>Paramecium</taxon>
    </lineage>
</organism>
<dbReference type="PANTHER" id="PTHR39767">
    <property type="entry name" value="CALCIUM/CALMODULIN-BINDING MEMBRANE PROTEIN PCM4-RELATED"/>
    <property type="match status" value="1"/>
</dbReference>
<evidence type="ECO:0000313" key="3">
    <source>
        <dbReference type="Proteomes" id="UP000683925"/>
    </source>
</evidence>
<feature type="signal peptide" evidence="1">
    <location>
        <begin position="1"/>
        <end position="19"/>
    </location>
</feature>
<sequence>MKLFMILIVQIFSTPSTVIYEFDANSQINDGWLVRDNDCFFCNCGGINYFGQPLNDNNAMQISRLFSNLKAHSHIQLEAKYIDAQQSLTSSSSSVCPGAFVWTITTTLIKHNRRTLWIRNGFNNAGGLMSLKISMINCQFDCPGCIENYKIFCLSWKLHSYSFGEKLITNSDGWIFEQTFFTDFRDIIIIVDYVYGKKTFGSYLYLVEILIENHLDPILLLNIKSQTSTTRCLEQIDTKCLTCQEGWIYDQFLEQCLQIGGNKEQLCQTRNFEDSEIIINKFNEGCLEQIETRCLICKVGWIQDQFFENCRSICGFKNSRKGIYN</sequence>
<evidence type="ECO:0000313" key="2">
    <source>
        <dbReference type="EMBL" id="CAD8177769.1"/>
    </source>
</evidence>
<comment type="caution">
    <text evidence="2">The sequence shown here is derived from an EMBL/GenBank/DDBJ whole genome shotgun (WGS) entry which is preliminary data.</text>
</comment>
<proteinExistence type="predicted"/>
<evidence type="ECO:0000256" key="1">
    <source>
        <dbReference type="SAM" id="SignalP"/>
    </source>
</evidence>
<gene>
    <name evidence="2" type="ORF">POCTA_138.1.T0690225</name>
</gene>
<dbReference type="AlphaFoldDB" id="A0A8S1VQB1"/>
<protein>
    <submittedName>
        <fullName evidence="2">Uncharacterized protein</fullName>
    </submittedName>
</protein>
<feature type="chain" id="PRO_5035719195" evidence="1">
    <location>
        <begin position="20"/>
        <end position="325"/>
    </location>
</feature>
<reference evidence="2" key="1">
    <citation type="submission" date="2021-01" db="EMBL/GenBank/DDBJ databases">
        <authorList>
            <consortium name="Genoscope - CEA"/>
            <person name="William W."/>
        </authorList>
    </citation>
    <scope>NUCLEOTIDE SEQUENCE</scope>
</reference>
<keyword evidence="1" id="KW-0732">Signal</keyword>
<dbReference type="PANTHER" id="PTHR39767:SF2">
    <property type="entry name" value="CHROMOSOME UNDETERMINED SCAFFOLD_1, WHOLE GENOME SHOTGUN SEQUENCE"/>
    <property type="match status" value="1"/>
</dbReference>
<dbReference type="Proteomes" id="UP000683925">
    <property type="component" value="Unassembled WGS sequence"/>
</dbReference>
<keyword evidence="3" id="KW-1185">Reference proteome</keyword>
<dbReference type="EMBL" id="CAJJDP010000068">
    <property type="protein sequence ID" value="CAD8177769.1"/>
    <property type="molecule type" value="Genomic_DNA"/>
</dbReference>
<name>A0A8S1VQB1_PAROT</name>
<accession>A0A8S1VQB1</accession>